<keyword evidence="1 2" id="KW-0963">Cytoplasm</keyword>
<keyword evidence="5" id="KW-1185">Reference proteome</keyword>
<evidence type="ECO:0000256" key="1">
    <source>
        <dbReference type="ARBA" id="ARBA00022490"/>
    </source>
</evidence>
<dbReference type="Gene3D" id="1.10.287.540">
    <property type="entry name" value="Helix hairpin bin"/>
    <property type="match status" value="1"/>
</dbReference>
<dbReference type="OrthoDB" id="390105at2"/>
<reference evidence="4 5" key="1">
    <citation type="submission" date="2016-02" db="EMBL/GenBank/DDBJ databases">
        <title>Complete Genome Sequence of Weissella jogaejeotgali FOL01.</title>
        <authorList>
            <person name="Lee J.-H."/>
            <person name="Ku H.-J."/>
        </authorList>
    </citation>
    <scope>NUCLEOTIDE SEQUENCE [LARGE SCALE GENOMIC DNA]</scope>
    <source>
        <strain evidence="4 5">FOL01</strain>
    </source>
</reference>
<dbReference type="GO" id="GO:0005737">
    <property type="term" value="C:cytoplasm"/>
    <property type="evidence" value="ECO:0007669"/>
    <property type="project" value="UniProtKB-SubCell"/>
</dbReference>
<protein>
    <recommendedName>
        <fullName evidence="2">UPF0291 protein FOL01_0777</fullName>
    </recommendedName>
</protein>
<dbReference type="EMBL" id="CP014332">
    <property type="protein sequence ID" value="APS41636.1"/>
    <property type="molecule type" value="Genomic_DNA"/>
</dbReference>
<dbReference type="Pfam" id="PF05979">
    <property type="entry name" value="DUF896"/>
    <property type="match status" value="1"/>
</dbReference>
<comment type="similarity">
    <text evidence="2">Belongs to the UPF0291 family.</text>
</comment>
<dbReference type="STRING" id="1631871.FOL01_0777"/>
<dbReference type="RefSeq" id="WP_075269474.1">
    <property type="nucleotide sequence ID" value="NZ_CP014332.1"/>
</dbReference>
<name>A0A1L6RAS9_9LACO</name>
<proteinExistence type="inferred from homology"/>
<evidence type="ECO:0000256" key="3">
    <source>
        <dbReference type="SAM" id="MobiDB-lite"/>
    </source>
</evidence>
<dbReference type="InterPro" id="IPR009242">
    <property type="entry name" value="DUF896"/>
</dbReference>
<evidence type="ECO:0000256" key="2">
    <source>
        <dbReference type="HAMAP-Rule" id="MF_01103"/>
    </source>
</evidence>
<evidence type="ECO:0000313" key="5">
    <source>
        <dbReference type="Proteomes" id="UP000185473"/>
    </source>
</evidence>
<dbReference type="AlphaFoldDB" id="A0A1L6RAS9"/>
<dbReference type="KEGG" id="wjo:FOL01_0777"/>
<dbReference type="PANTHER" id="PTHR37300:SF1">
    <property type="entry name" value="UPF0291 PROTEIN YNZC"/>
    <property type="match status" value="1"/>
</dbReference>
<evidence type="ECO:0000313" key="4">
    <source>
        <dbReference type="EMBL" id="APS41636.1"/>
    </source>
</evidence>
<dbReference type="SUPFAM" id="SSF158221">
    <property type="entry name" value="YnzC-like"/>
    <property type="match status" value="1"/>
</dbReference>
<dbReference type="HAMAP" id="MF_01103">
    <property type="entry name" value="UPF0291"/>
    <property type="match status" value="1"/>
</dbReference>
<comment type="subcellular location">
    <subcellularLocation>
        <location evidence="2">Cytoplasm</location>
    </subcellularLocation>
</comment>
<accession>A0A1L6RAS9</accession>
<organism evidence="4 5">
    <name type="scientific">Weissella jogaejeotgali</name>
    <dbReference type="NCBI Taxonomy" id="1631871"/>
    <lineage>
        <taxon>Bacteria</taxon>
        <taxon>Bacillati</taxon>
        <taxon>Bacillota</taxon>
        <taxon>Bacilli</taxon>
        <taxon>Lactobacillales</taxon>
        <taxon>Lactobacillaceae</taxon>
        <taxon>Weissella</taxon>
    </lineage>
</organism>
<dbReference type="PANTHER" id="PTHR37300">
    <property type="entry name" value="UPF0291 PROTEIN CBO2609/CLC_2481"/>
    <property type="match status" value="1"/>
</dbReference>
<feature type="region of interest" description="Disordered" evidence="3">
    <location>
        <begin position="65"/>
        <end position="84"/>
    </location>
</feature>
<gene>
    <name evidence="4" type="ORF">FOL01_0777</name>
</gene>
<sequence length="84" mass="9654">MAETDHMMAVRSRINELAAKAKSPEGLTEDEVAERADLRAEFLDNFRKSFRSQVEMLQVYDENGKEVTPEKVKKIQRDKGLRGN</sequence>
<dbReference type="Proteomes" id="UP000185473">
    <property type="component" value="Chromosome"/>
</dbReference>